<reference evidence="1" key="1">
    <citation type="submission" date="2022-11" db="EMBL/GenBank/DDBJ databases">
        <title>beta-Carotene-producing bacterium, Jeongeuplla avenae sp. nov., alleviates the salt stress of Arabidopsis seedlings.</title>
        <authorList>
            <person name="Jiang L."/>
            <person name="Lee J."/>
        </authorList>
    </citation>
    <scope>NUCLEOTIDE SEQUENCE</scope>
    <source>
        <strain evidence="1">DY_R2A_6</strain>
    </source>
</reference>
<keyword evidence="2" id="KW-1185">Reference proteome</keyword>
<dbReference type="Proteomes" id="UP001163223">
    <property type="component" value="Chromosome"/>
</dbReference>
<sequence>MGATVLVLREEDSARRTADLLRRRGHAPVCLPLERIEATGEPPPPGAWSGFCITSAHAVAPLAGRFASDPRPVFAVGEASAKAALDAGFPAVLAGRGAAEDLGADVLAHLGAGGGPLLYAAGEPRTGTLEAGLQAAGLGFRAWDVYRTVALEPRAEAFAASGAARANAVLVLSVGQATGLLRLFHRLPGTGPGALLFLCLSPRIAAALGPLGAGRTRVPAAPRLDALLDLVDA</sequence>
<name>A0ACD4NKV8_9HYPH</name>
<evidence type="ECO:0000313" key="2">
    <source>
        <dbReference type="Proteomes" id="UP001163223"/>
    </source>
</evidence>
<organism evidence="1 2">
    <name type="scientific">Antarcticirhabdus aurantiaca</name>
    <dbReference type="NCBI Taxonomy" id="2606717"/>
    <lineage>
        <taxon>Bacteria</taxon>
        <taxon>Pseudomonadati</taxon>
        <taxon>Pseudomonadota</taxon>
        <taxon>Alphaproteobacteria</taxon>
        <taxon>Hyphomicrobiales</taxon>
        <taxon>Aurantimonadaceae</taxon>
        <taxon>Antarcticirhabdus</taxon>
    </lineage>
</organism>
<evidence type="ECO:0000313" key="1">
    <source>
        <dbReference type="EMBL" id="WAJ27495.1"/>
    </source>
</evidence>
<protein>
    <submittedName>
        <fullName evidence="1">Uroporphyrinogen-III synthase</fullName>
    </submittedName>
</protein>
<accession>A0ACD4NKV8</accession>
<gene>
    <name evidence="1" type="ORF">OXU80_22030</name>
</gene>
<dbReference type="EMBL" id="CP113520">
    <property type="protein sequence ID" value="WAJ27495.1"/>
    <property type="molecule type" value="Genomic_DNA"/>
</dbReference>
<proteinExistence type="predicted"/>